<dbReference type="RefSeq" id="WP_005623037.1">
    <property type="nucleotide sequence ID" value="NZ_CP015230.1"/>
</dbReference>
<gene>
    <name evidence="2" type="ORF">K529_010855</name>
</gene>
<proteinExistence type="predicted"/>
<keyword evidence="2" id="KW-0723">Serine/threonine-protein kinase</keyword>
<organism evidence="2 3">
    <name type="scientific">Tritonibacter mobilis F1926</name>
    <dbReference type="NCBI Taxonomy" id="1265309"/>
    <lineage>
        <taxon>Bacteria</taxon>
        <taxon>Pseudomonadati</taxon>
        <taxon>Pseudomonadota</taxon>
        <taxon>Alphaproteobacteria</taxon>
        <taxon>Rhodobacterales</taxon>
        <taxon>Paracoccaceae</taxon>
        <taxon>Tritonibacter</taxon>
    </lineage>
</organism>
<accession>A0A1B1A3Z0</accession>
<keyword evidence="2" id="KW-0418">Kinase</keyword>
<protein>
    <submittedName>
        <fullName evidence="2">Serine/threonine protein kinase</fullName>
    </submittedName>
</protein>
<dbReference type="GO" id="GO:0004674">
    <property type="term" value="F:protein serine/threonine kinase activity"/>
    <property type="evidence" value="ECO:0007669"/>
    <property type="project" value="UniProtKB-KW"/>
</dbReference>
<dbReference type="GeneID" id="28250337"/>
<evidence type="ECO:0000313" key="3">
    <source>
        <dbReference type="Proteomes" id="UP000013243"/>
    </source>
</evidence>
<dbReference type="Proteomes" id="UP000013243">
    <property type="component" value="Chromosome"/>
</dbReference>
<name>A0A1B1A3Z0_9RHOB</name>
<feature type="region of interest" description="Disordered" evidence="1">
    <location>
        <begin position="129"/>
        <end position="170"/>
    </location>
</feature>
<keyword evidence="2" id="KW-0808">Transferase</keyword>
<evidence type="ECO:0000313" key="2">
    <source>
        <dbReference type="EMBL" id="ANP41265.1"/>
    </source>
</evidence>
<sequence length="445" mass="46081">MSILPYGQSDTPNWLLAGSGSLVTHVAVGALLLGGLHPFLTGPGVAPDQPRYSVTLQPLDSNTLAGLELREGMAGAEAGTESSPPEQLAALEGEAEHTSPEESEVEKLAALTPAPTEALPIEALPPVIADPVSPEAEPSATDATTLPPEEVPTSSTAPLSPLIPEDTSPLIPETVTALPSSAGDPVAVAPITSGAAVAAPVATSQIASVEPVAALPSPVSGATDPGRSTGSTTARPPASAQDLAVGDLIRKIRSNAGAECLLTLPRRDGEDGVGLDMMAAQDTAFSRFSETVLTQSDSDLRQTRTLLDPRQCPAVEYIKDNRDYPATRLGLRLDASSVASGTRLTGVLRGTAGKYVALLLVDNNGVVQDLQRFLSQSGNFTRFDVPVTRSGPRRDTAQMLIAIASRSPMQQIRDRNGRLAEDVFAGLQGSLSGQAALAITTFDVR</sequence>
<dbReference type="KEGG" id="rmb:K529_010855"/>
<dbReference type="OrthoDB" id="7864706at2"/>
<feature type="region of interest" description="Disordered" evidence="1">
    <location>
        <begin position="215"/>
        <end position="241"/>
    </location>
</feature>
<reference evidence="2 3" key="1">
    <citation type="journal article" date="2016" name="ISME J.">
        <title>Global occurrence and heterogeneity of the Roseobacter-clade species Ruegeria mobilis.</title>
        <authorList>
            <person name="Sonnenschein E."/>
            <person name="Gram L."/>
        </authorList>
    </citation>
    <scope>NUCLEOTIDE SEQUENCE [LARGE SCALE GENOMIC DNA]</scope>
    <source>
        <strain evidence="2 3">F1926</strain>
    </source>
</reference>
<dbReference type="EMBL" id="CP015230">
    <property type="protein sequence ID" value="ANP41265.1"/>
    <property type="molecule type" value="Genomic_DNA"/>
</dbReference>
<dbReference type="STRING" id="1265309.K529_010855"/>
<feature type="region of interest" description="Disordered" evidence="1">
    <location>
        <begin position="73"/>
        <end position="102"/>
    </location>
</feature>
<evidence type="ECO:0000256" key="1">
    <source>
        <dbReference type="SAM" id="MobiDB-lite"/>
    </source>
</evidence>
<dbReference type="AlphaFoldDB" id="A0A1B1A3Z0"/>